<accession>A0A2W4ZZP8</accession>
<gene>
    <name evidence="2" type="ORF">DI626_06150</name>
</gene>
<reference evidence="2 3" key="1">
    <citation type="submission" date="2017-08" db="EMBL/GenBank/DDBJ databases">
        <title>Infants hospitalized years apart are colonized by the same room-sourced microbial strains.</title>
        <authorList>
            <person name="Brooks B."/>
            <person name="Olm M.R."/>
            <person name="Firek B.A."/>
            <person name="Baker R."/>
            <person name="Thomas B.C."/>
            <person name="Morowitz M.J."/>
            <person name="Banfield J.F."/>
        </authorList>
    </citation>
    <scope>NUCLEOTIDE SEQUENCE [LARGE SCALE GENOMIC DNA]</scope>
    <source>
        <strain evidence="2">S2_018_000_R2_104</strain>
    </source>
</reference>
<protein>
    <submittedName>
        <fullName evidence="2">Uncharacterized protein</fullName>
    </submittedName>
</protein>
<dbReference type="EMBL" id="QFNK01000107">
    <property type="protein sequence ID" value="PZO86577.1"/>
    <property type="molecule type" value="Genomic_DNA"/>
</dbReference>
<dbReference type="Proteomes" id="UP000249557">
    <property type="component" value="Unassembled WGS sequence"/>
</dbReference>
<evidence type="ECO:0000313" key="2">
    <source>
        <dbReference type="EMBL" id="PZO86577.1"/>
    </source>
</evidence>
<evidence type="ECO:0000256" key="1">
    <source>
        <dbReference type="SAM" id="MobiDB-lite"/>
    </source>
</evidence>
<evidence type="ECO:0000313" key="3">
    <source>
        <dbReference type="Proteomes" id="UP000249557"/>
    </source>
</evidence>
<proteinExistence type="predicted"/>
<comment type="caution">
    <text evidence="2">The sequence shown here is derived from an EMBL/GenBank/DDBJ whole genome shotgun (WGS) entry which is preliminary data.</text>
</comment>
<sequence length="148" mass="16657">MKNKFAAGIVASTLSLSTSFGTEAQASDFGDFSRTLRDVGRVMRDVEDLSRGADRLMNGGRRGYDAPRYYNPGREYADEADRCNVPYYRSNGNVGGTINVCTDHGRRQMQGGARGYDEPRYREQAPREFSCKDKYGNRYVSEAPCPRR</sequence>
<feature type="region of interest" description="Disordered" evidence="1">
    <location>
        <begin position="106"/>
        <end position="128"/>
    </location>
</feature>
<name>A0A2W4ZZP8_9BACT</name>
<dbReference type="AlphaFoldDB" id="A0A2W4ZZP8"/>
<feature type="compositionally biased region" description="Basic and acidic residues" evidence="1">
    <location>
        <begin position="115"/>
        <end position="128"/>
    </location>
</feature>
<organism evidence="2 3">
    <name type="scientific">Micavibrio aeruginosavorus</name>
    <dbReference type="NCBI Taxonomy" id="349221"/>
    <lineage>
        <taxon>Bacteria</taxon>
        <taxon>Pseudomonadati</taxon>
        <taxon>Bdellovibrionota</taxon>
        <taxon>Bdellovibrionia</taxon>
        <taxon>Bdellovibrionales</taxon>
        <taxon>Pseudobdellovibrionaceae</taxon>
        <taxon>Micavibrio</taxon>
    </lineage>
</organism>